<sequence>MSSANDGIFMSIAEALGPASKSFEEVRIEDYIKAYQTTGRPPAPVPQEPVDEMMRKTLNLPPLFKPYPVPWTGTSTALATTPQRITNPAELPPAQEYRMRSTDADKFCNISCMHEYEFFSHEELRYYAYLAGHIQPPHPIKMEPFVQVVKATPSVTAGPGEEKLQNISAQTGYEKHSPEEFRVAYLLHRRELTSAELLQPQNPSAPAGLLHPPPIMPIAISPVSMSPLPAPVFGSTTPSIPKFTFGFK</sequence>
<protein>
    <submittedName>
        <fullName evidence="1">Uncharacterized protein</fullName>
    </submittedName>
</protein>
<evidence type="ECO:0000313" key="2">
    <source>
        <dbReference type="Proteomes" id="UP000807469"/>
    </source>
</evidence>
<keyword evidence="2" id="KW-1185">Reference proteome</keyword>
<gene>
    <name evidence="1" type="ORF">BDN70DRAFT_923141</name>
</gene>
<accession>A0A9P5YX04</accession>
<dbReference type="Proteomes" id="UP000807469">
    <property type="component" value="Unassembled WGS sequence"/>
</dbReference>
<evidence type="ECO:0000313" key="1">
    <source>
        <dbReference type="EMBL" id="KAF9476668.1"/>
    </source>
</evidence>
<dbReference type="OrthoDB" id="3234974at2759"/>
<organism evidence="1 2">
    <name type="scientific">Pholiota conissans</name>
    <dbReference type="NCBI Taxonomy" id="109636"/>
    <lineage>
        <taxon>Eukaryota</taxon>
        <taxon>Fungi</taxon>
        <taxon>Dikarya</taxon>
        <taxon>Basidiomycota</taxon>
        <taxon>Agaricomycotina</taxon>
        <taxon>Agaricomycetes</taxon>
        <taxon>Agaricomycetidae</taxon>
        <taxon>Agaricales</taxon>
        <taxon>Agaricineae</taxon>
        <taxon>Strophariaceae</taxon>
        <taxon>Pholiota</taxon>
    </lineage>
</organism>
<dbReference type="Gene3D" id="1.10.10.2360">
    <property type="match status" value="1"/>
</dbReference>
<comment type="caution">
    <text evidence="1">The sequence shown here is derived from an EMBL/GenBank/DDBJ whole genome shotgun (WGS) entry which is preliminary data.</text>
</comment>
<dbReference type="AlphaFoldDB" id="A0A9P5YX04"/>
<dbReference type="EMBL" id="MU155286">
    <property type="protein sequence ID" value="KAF9476668.1"/>
    <property type="molecule type" value="Genomic_DNA"/>
</dbReference>
<proteinExistence type="predicted"/>
<reference evidence="1" key="1">
    <citation type="submission" date="2020-11" db="EMBL/GenBank/DDBJ databases">
        <authorList>
            <consortium name="DOE Joint Genome Institute"/>
            <person name="Ahrendt S."/>
            <person name="Riley R."/>
            <person name="Andreopoulos W."/>
            <person name="Labutti K."/>
            <person name="Pangilinan J."/>
            <person name="Ruiz-Duenas F.J."/>
            <person name="Barrasa J.M."/>
            <person name="Sanchez-Garcia M."/>
            <person name="Camarero S."/>
            <person name="Miyauchi S."/>
            <person name="Serrano A."/>
            <person name="Linde D."/>
            <person name="Babiker R."/>
            <person name="Drula E."/>
            <person name="Ayuso-Fernandez I."/>
            <person name="Pacheco R."/>
            <person name="Padilla G."/>
            <person name="Ferreira P."/>
            <person name="Barriuso J."/>
            <person name="Kellner H."/>
            <person name="Castanera R."/>
            <person name="Alfaro M."/>
            <person name="Ramirez L."/>
            <person name="Pisabarro A.G."/>
            <person name="Kuo A."/>
            <person name="Tritt A."/>
            <person name="Lipzen A."/>
            <person name="He G."/>
            <person name="Yan M."/>
            <person name="Ng V."/>
            <person name="Cullen D."/>
            <person name="Martin F."/>
            <person name="Rosso M.-N."/>
            <person name="Henrissat B."/>
            <person name="Hibbett D."/>
            <person name="Martinez A.T."/>
            <person name="Grigoriev I.V."/>
        </authorList>
    </citation>
    <scope>NUCLEOTIDE SEQUENCE</scope>
    <source>
        <strain evidence="1">CIRM-BRFM 674</strain>
    </source>
</reference>
<name>A0A9P5YX04_9AGAR</name>